<reference evidence="14" key="1">
    <citation type="submission" date="2025-08" db="UniProtKB">
        <authorList>
            <consortium name="RefSeq"/>
        </authorList>
    </citation>
    <scope>IDENTIFICATION</scope>
    <source>
        <strain evidence="14">15112-1751.03</strain>
        <tissue evidence="14">Whole Adult</tissue>
    </source>
</reference>
<dbReference type="GeneID" id="117577314"/>
<keyword evidence="4 9" id="KW-0863">Zinc-finger</keyword>
<evidence type="ECO:0000256" key="6">
    <source>
        <dbReference type="ARBA" id="ARBA00022884"/>
    </source>
</evidence>
<evidence type="ECO:0000256" key="4">
    <source>
        <dbReference type="ARBA" id="ARBA00022771"/>
    </source>
</evidence>
<feature type="compositionally biased region" description="Low complexity" evidence="10">
    <location>
        <begin position="77"/>
        <end position="91"/>
    </location>
</feature>
<dbReference type="AlphaFoldDB" id="A0A6P8XNL0"/>
<comment type="similarity">
    <text evidence="2">Belongs to the RRM TET family.</text>
</comment>
<dbReference type="PANTHER" id="PTHR23238">
    <property type="entry name" value="RNA BINDING PROTEIN"/>
    <property type="match status" value="1"/>
</dbReference>
<evidence type="ECO:0000256" key="9">
    <source>
        <dbReference type="PROSITE-ProRule" id="PRU00322"/>
    </source>
</evidence>
<keyword evidence="7" id="KW-0539">Nucleus</keyword>
<dbReference type="Proteomes" id="UP000515160">
    <property type="component" value="Chromosome 2R"/>
</dbReference>
<evidence type="ECO:0000256" key="7">
    <source>
        <dbReference type="ARBA" id="ARBA00023242"/>
    </source>
</evidence>
<evidence type="ECO:0000256" key="3">
    <source>
        <dbReference type="ARBA" id="ARBA00022723"/>
    </source>
</evidence>
<evidence type="ECO:0000259" key="11">
    <source>
        <dbReference type="PROSITE" id="PS50102"/>
    </source>
</evidence>
<sequence length="428" mass="47622">MDFATVDSVYENLFSAQNFFAMHEQQQQIDKQNSMMANSSLIDLDMFRYEDGGGDACGSLLLGEDFCGTFKDDTIGGVNSGSSSSSNNATNGEDDKNMNGGNSITTIKNTTEGGLMDSTSATSTTKVTATAVAAKTTNMTSLLELQAQQQQSLQQRDKVNDEAEKPLDAFDMQSSMTDNRGAPLGCLWSSQLRLPRPAPTIQIGEEKFVLRTDTIFVLGMRLNVTKNDIIVFFGKMGHIKMDELTLKPKIFVYKNKLTGRSKGEATITYTSPYAAQAAIHYLDGAKFLGQVLSVVPAYLSTRPGKSVRFSYAQDPIIDQQRRQRQKKWKPAIDNWVCELCRNSNFVWRLSCNRCQVSKSEAVANPVAGSGQGTWRPRKRDWTCGFCFNVNFWYRQKCNRCRAPKAELQSGSESDRDKWELVVSQTSVV</sequence>
<organism evidence="13 14">
    <name type="scientific">Drosophila albomicans</name>
    <name type="common">Fruit fly</name>
    <dbReference type="NCBI Taxonomy" id="7291"/>
    <lineage>
        <taxon>Eukaryota</taxon>
        <taxon>Metazoa</taxon>
        <taxon>Ecdysozoa</taxon>
        <taxon>Arthropoda</taxon>
        <taxon>Hexapoda</taxon>
        <taxon>Insecta</taxon>
        <taxon>Pterygota</taxon>
        <taxon>Neoptera</taxon>
        <taxon>Endopterygota</taxon>
        <taxon>Diptera</taxon>
        <taxon>Brachycera</taxon>
        <taxon>Muscomorpha</taxon>
        <taxon>Ephydroidea</taxon>
        <taxon>Drosophilidae</taxon>
        <taxon>Drosophila</taxon>
    </lineage>
</organism>
<dbReference type="SMART" id="SM00547">
    <property type="entry name" value="ZnF_RBZ"/>
    <property type="match status" value="2"/>
</dbReference>
<feature type="domain" description="RanBP2-type" evidence="12">
    <location>
        <begin position="329"/>
        <end position="360"/>
    </location>
</feature>
<evidence type="ECO:0000313" key="13">
    <source>
        <dbReference type="Proteomes" id="UP000515160"/>
    </source>
</evidence>
<feature type="domain" description="RanBP2-type" evidence="12">
    <location>
        <begin position="377"/>
        <end position="406"/>
    </location>
</feature>
<dbReference type="RefSeq" id="XP_034118171.2">
    <property type="nucleotide sequence ID" value="XM_034262280.2"/>
</dbReference>
<dbReference type="InterPro" id="IPR012677">
    <property type="entry name" value="Nucleotide-bd_a/b_plait_sf"/>
</dbReference>
<accession>A0A6P8XNL0</accession>
<dbReference type="GO" id="GO:0008270">
    <property type="term" value="F:zinc ion binding"/>
    <property type="evidence" value="ECO:0007669"/>
    <property type="project" value="UniProtKB-KW"/>
</dbReference>
<evidence type="ECO:0000256" key="2">
    <source>
        <dbReference type="ARBA" id="ARBA00008448"/>
    </source>
</evidence>
<evidence type="ECO:0000256" key="1">
    <source>
        <dbReference type="ARBA" id="ARBA00004123"/>
    </source>
</evidence>
<keyword evidence="5" id="KW-0862">Zinc</keyword>
<keyword evidence="13" id="KW-1185">Reference proteome</keyword>
<proteinExistence type="inferred from homology"/>
<name>A0A6P8XNL0_DROAB</name>
<dbReference type="Gene3D" id="4.10.1060.10">
    <property type="entry name" value="Zinc finger, RanBP2-type"/>
    <property type="match status" value="1"/>
</dbReference>
<evidence type="ECO:0000256" key="5">
    <source>
        <dbReference type="ARBA" id="ARBA00022833"/>
    </source>
</evidence>
<dbReference type="InterPro" id="IPR034870">
    <property type="entry name" value="TET_fam"/>
</dbReference>
<feature type="region of interest" description="Disordered" evidence="10">
    <location>
        <begin position="77"/>
        <end position="122"/>
    </location>
</feature>
<gene>
    <name evidence="14" type="primary">LOC117577314</name>
</gene>
<evidence type="ECO:0000313" key="14">
    <source>
        <dbReference type="RefSeq" id="XP_034118171.2"/>
    </source>
</evidence>
<dbReference type="Gene3D" id="3.30.70.330">
    <property type="match status" value="1"/>
</dbReference>
<dbReference type="SUPFAM" id="SSF90209">
    <property type="entry name" value="Ran binding protein zinc finger-like"/>
    <property type="match status" value="2"/>
</dbReference>
<dbReference type="InterPro" id="IPR035979">
    <property type="entry name" value="RBD_domain_sf"/>
</dbReference>
<dbReference type="Pfam" id="PF00076">
    <property type="entry name" value="RRM_1"/>
    <property type="match status" value="1"/>
</dbReference>
<dbReference type="SMART" id="SM00360">
    <property type="entry name" value="RRM"/>
    <property type="match status" value="1"/>
</dbReference>
<evidence type="ECO:0000259" key="12">
    <source>
        <dbReference type="PROSITE" id="PS50199"/>
    </source>
</evidence>
<dbReference type="InterPro" id="IPR000504">
    <property type="entry name" value="RRM_dom"/>
</dbReference>
<dbReference type="GO" id="GO:0006355">
    <property type="term" value="P:regulation of DNA-templated transcription"/>
    <property type="evidence" value="ECO:0007669"/>
    <property type="project" value="InterPro"/>
</dbReference>
<feature type="domain" description="RRM" evidence="11">
    <location>
        <begin position="213"/>
        <end position="314"/>
    </location>
</feature>
<dbReference type="SUPFAM" id="SSF54928">
    <property type="entry name" value="RNA-binding domain, RBD"/>
    <property type="match status" value="1"/>
</dbReference>
<dbReference type="Pfam" id="PF00641">
    <property type="entry name" value="Zn_ribbon_RanBP"/>
    <property type="match status" value="2"/>
</dbReference>
<dbReference type="InterPro" id="IPR001876">
    <property type="entry name" value="Znf_RanBP2"/>
</dbReference>
<evidence type="ECO:0000256" key="10">
    <source>
        <dbReference type="SAM" id="MobiDB-lite"/>
    </source>
</evidence>
<protein>
    <submittedName>
        <fullName evidence="14">Uncharacterized protein LOC117577314</fullName>
    </submittedName>
</protein>
<dbReference type="PROSITE" id="PS50102">
    <property type="entry name" value="RRM"/>
    <property type="match status" value="1"/>
</dbReference>
<dbReference type="PROSITE" id="PS50199">
    <property type="entry name" value="ZF_RANBP2_2"/>
    <property type="match status" value="2"/>
</dbReference>
<keyword evidence="6 8" id="KW-0694">RNA-binding</keyword>
<comment type="subcellular location">
    <subcellularLocation>
        <location evidence="1">Nucleus</location>
    </subcellularLocation>
</comment>
<dbReference type="OrthoDB" id="76445at2759"/>
<dbReference type="GO" id="GO:0005634">
    <property type="term" value="C:nucleus"/>
    <property type="evidence" value="ECO:0007669"/>
    <property type="project" value="UniProtKB-SubCell"/>
</dbReference>
<dbReference type="GO" id="GO:0003723">
    <property type="term" value="F:RNA binding"/>
    <property type="evidence" value="ECO:0007669"/>
    <property type="project" value="UniProtKB-UniRule"/>
</dbReference>
<evidence type="ECO:0000256" key="8">
    <source>
        <dbReference type="PROSITE-ProRule" id="PRU00176"/>
    </source>
</evidence>
<keyword evidence="3" id="KW-0479">Metal-binding</keyword>
<feature type="compositionally biased region" description="Polar residues" evidence="10">
    <location>
        <begin position="99"/>
        <end position="112"/>
    </location>
</feature>
<dbReference type="InterPro" id="IPR036443">
    <property type="entry name" value="Znf_RanBP2_sf"/>
</dbReference>
<dbReference type="PROSITE" id="PS01358">
    <property type="entry name" value="ZF_RANBP2_1"/>
    <property type="match status" value="2"/>
</dbReference>